<evidence type="ECO:0000256" key="5">
    <source>
        <dbReference type="ARBA" id="ARBA00029998"/>
    </source>
</evidence>
<reference evidence="10" key="1">
    <citation type="submission" date="2025-08" db="UniProtKB">
        <authorList>
            <consortium name="RefSeq"/>
        </authorList>
    </citation>
    <scope>IDENTIFICATION</scope>
    <source>
        <tissue evidence="10">Gonad</tissue>
    </source>
</reference>
<dbReference type="PANTHER" id="PTHR48051">
    <property type="match status" value="1"/>
</dbReference>
<evidence type="ECO:0000259" key="8">
    <source>
        <dbReference type="PROSITE" id="PS51145"/>
    </source>
</evidence>
<dbReference type="Gene3D" id="3.80.10.10">
    <property type="entry name" value="Ribonuclease Inhibitor"/>
    <property type="match status" value="1"/>
</dbReference>
<proteinExistence type="predicted"/>
<accession>A0A6P4YU37</accession>
<keyword evidence="9" id="KW-1185">Reference proteome</keyword>
<protein>
    <recommendedName>
        <fullName evidence="3">Leucine-rich repeat protein SHOC-2</fullName>
    </recommendedName>
    <alternativeName>
        <fullName evidence="6">Protein soc-2 homolog</fullName>
    </alternativeName>
    <alternativeName>
        <fullName evidence="4 5">protein Sur-8 homolog</fullName>
    </alternativeName>
</protein>
<feature type="compositionally biased region" description="Basic residues" evidence="7">
    <location>
        <begin position="1"/>
        <end position="10"/>
    </location>
</feature>
<evidence type="ECO:0000256" key="2">
    <source>
        <dbReference type="ARBA" id="ARBA00022737"/>
    </source>
</evidence>
<evidence type="ECO:0000313" key="10">
    <source>
        <dbReference type="RefSeq" id="XP_019620776.1"/>
    </source>
</evidence>
<dbReference type="GeneID" id="109467273"/>
<dbReference type="SMART" id="SM00369">
    <property type="entry name" value="LRR_TYP"/>
    <property type="match status" value="5"/>
</dbReference>
<evidence type="ECO:0000256" key="7">
    <source>
        <dbReference type="SAM" id="MobiDB-lite"/>
    </source>
</evidence>
<dbReference type="KEGG" id="bbel:109467273"/>
<dbReference type="PROSITE" id="PS51145">
    <property type="entry name" value="ZU5"/>
    <property type="match status" value="1"/>
</dbReference>
<dbReference type="InterPro" id="IPR050216">
    <property type="entry name" value="LRR_domain-containing"/>
</dbReference>
<dbReference type="AlphaFoldDB" id="A0A6P4YU37"/>
<dbReference type="OrthoDB" id="49113at2759"/>
<evidence type="ECO:0000256" key="6">
    <source>
        <dbReference type="ARBA" id="ARBA00032455"/>
    </source>
</evidence>
<dbReference type="Pfam" id="PF00791">
    <property type="entry name" value="ZU5"/>
    <property type="match status" value="1"/>
</dbReference>
<keyword evidence="2" id="KW-0677">Repeat</keyword>
<name>A0A6P4YU37_BRABE</name>
<keyword evidence="1" id="KW-0433">Leucine-rich repeat</keyword>
<dbReference type="InterPro" id="IPR001611">
    <property type="entry name" value="Leu-rich_rpt"/>
</dbReference>
<dbReference type="RefSeq" id="XP_019620776.1">
    <property type="nucleotide sequence ID" value="XM_019765217.1"/>
</dbReference>
<dbReference type="Proteomes" id="UP000515135">
    <property type="component" value="Unplaced"/>
</dbReference>
<dbReference type="Gene3D" id="2.60.220.30">
    <property type="match status" value="2"/>
</dbReference>
<dbReference type="PANTHER" id="PTHR48051:SF54">
    <property type="entry name" value="LEUCINE-RICH REPEAT-CONTAINING PROTEIN"/>
    <property type="match status" value="1"/>
</dbReference>
<dbReference type="SUPFAM" id="SSF52058">
    <property type="entry name" value="L domain-like"/>
    <property type="match status" value="1"/>
</dbReference>
<gene>
    <name evidence="10" type="primary">LOC109467273</name>
</gene>
<dbReference type="GO" id="GO:0005737">
    <property type="term" value="C:cytoplasm"/>
    <property type="evidence" value="ECO:0007669"/>
    <property type="project" value="TreeGrafter"/>
</dbReference>
<dbReference type="InterPro" id="IPR000906">
    <property type="entry name" value="ZU5_dom"/>
</dbReference>
<dbReference type="SMART" id="SM00364">
    <property type="entry name" value="LRR_BAC"/>
    <property type="match status" value="5"/>
</dbReference>
<dbReference type="InterPro" id="IPR032675">
    <property type="entry name" value="LRR_dom_sf"/>
</dbReference>
<feature type="region of interest" description="Disordered" evidence="7">
    <location>
        <begin position="1"/>
        <end position="32"/>
    </location>
</feature>
<evidence type="ECO:0000256" key="4">
    <source>
        <dbReference type="ARBA" id="ARBA00029588"/>
    </source>
</evidence>
<dbReference type="Pfam" id="PF13855">
    <property type="entry name" value="LRR_8"/>
    <property type="match status" value="1"/>
</dbReference>
<dbReference type="SMART" id="SM00218">
    <property type="entry name" value="ZU5"/>
    <property type="match status" value="1"/>
</dbReference>
<evidence type="ECO:0000256" key="1">
    <source>
        <dbReference type="ARBA" id="ARBA00022614"/>
    </source>
</evidence>
<evidence type="ECO:0000256" key="3">
    <source>
        <dbReference type="ARBA" id="ARBA00023907"/>
    </source>
</evidence>
<dbReference type="InterPro" id="IPR003591">
    <property type="entry name" value="Leu-rich_rpt_typical-subtyp"/>
</dbReference>
<organism evidence="9 10">
    <name type="scientific">Branchiostoma belcheri</name>
    <name type="common">Amphioxus</name>
    <dbReference type="NCBI Taxonomy" id="7741"/>
    <lineage>
        <taxon>Eukaryota</taxon>
        <taxon>Metazoa</taxon>
        <taxon>Chordata</taxon>
        <taxon>Cephalochordata</taxon>
        <taxon>Leptocardii</taxon>
        <taxon>Amphioxiformes</taxon>
        <taxon>Branchiostomatidae</taxon>
        <taxon>Branchiostoma</taxon>
    </lineage>
</organism>
<feature type="domain" description="ZU5" evidence="8">
    <location>
        <begin position="492"/>
        <end position="630"/>
    </location>
</feature>
<sequence length="1162" mass="130206">MDRRTPRKPAKASAKTTPKRKQHKREGAKDDNWTEAYLRAQMTEEKELNISQKCLNEIPAAVFRIREAEILDVSDNPLVAIPADIANLYNLKEMKAGGCPIKDISEAISRCAHISKMDFSRNPQISALPETMVRLKDLKYISLSDCKLNSLPSNLTLLATVEFLDLSKNSLTTLPADISGLKQLKVLILNGNAFKFIPESANSLGCLEILEMKRNKLNNHKGDLRLKGPRKLKILDLEENSSLRLLPDGLENLEVIESLNVSYCGIETLPDTIGLVSSLKEIHLAGNKLRTLPDSFGSLLNLETLDLEGNRRLSSLPTTLHQLRQLKDKKIGTKTGLVLYDTPVLQLPDHEIVKKGVVSVRTELLVERCINSLVATIGAVVIDETIIEDLSENVVEIVKESICDITMDEVVTAEQECEDNIFRSIYEDVTSTLANEVSKEYLDEENAILDATSAMAMEELLQEITDETAKAVALEQEEEWRLGQTVPDEYDKEISCQVSTVTDTVQSLDLLAGCNLSIPPGATDEDTSVISAVLNPHGYDGTLQLKNNELLVSDIIEMRPSGMTFYKPVKLKIPHSFPKFDCEREYVVMTSEDDGRTWVALRTLSDQEQGQRFVTVEVTHFSSFAVVARPLEHCHRVTKGEASTLTSSEQTEIKLILLEDSIPEEKEISFNVTPVDGDTLARAGLDDPQIMGGIDGMSHIVNFVKGSNLLLNRPATIMLPLSPGEKDGQVRVLSCNDRGQWEDITSQVEDVVLKETKVAFKTDRLSSGFVVLRCGDGSDTTGVVNLVTKNVRARHVRTVIFKKWIEPRELGKMTARMECVLEESVQDRICRTINEEKYELQEGTPTPPVSMVENETFCALFHGNIHPDVEMVNDMYGVNFTFYCERTRRLEFDVKVEDMGRDAFSMVELYPGPREMIRPFRRGERARPAVPLTTAEISVPTGPNCDYWLACQRFKNTLEIEDTYFSPDHDKCFCETCHRNRGEPDSYLRGNPETKYAVPVGWARFGLSINPSFKDKNLKVFENWHRAYHGTAASAVKKILQTSSQLLMPGDVTFGGDELGPGKGRGFDSVQVFTSPSIKYSGRDIYAEPKRFQDNQDRKKYTARVAFQVCVRPGCYKVMGETVGATGRGETIDPLFSNQEMEWFTKERGAHTLYGLLVKLEE</sequence>
<evidence type="ECO:0000313" key="9">
    <source>
        <dbReference type="Proteomes" id="UP000515135"/>
    </source>
</evidence>